<dbReference type="GO" id="GO:0030288">
    <property type="term" value="C:outer membrane-bounded periplasmic space"/>
    <property type="evidence" value="ECO:0007669"/>
    <property type="project" value="TreeGrafter"/>
</dbReference>
<evidence type="ECO:0000256" key="1">
    <source>
        <dbReference type="ARBA" id="ARBA00022729"/>
    </source>
</evidence>
<protein>
    <submittedName>
        <fullName evidence="3">Solute-binding protein</fullName>
    </submittedName>
</protein>
<organism evidence="3 4">
    <name type="scientific">Leuconostoc holzapfelii</name>
    <dbReference type="NCBI Taxonomy" id="434464"/>
    <lineage>
        <taxon>Bacteria</taxon>
        <taxon>Bacillati</taxon>
        <taxon>Bacillota</taxon>
        <taxon>Bacilli</taxon>
        <taxon>Lactobacillales</taxon>
        <taxon>Lactobacillaceae</taxon>
        <taxon>Leuconostoc</taxon>
    </lineage>
</organism>
<dbReference type="PANTHER" id="PTHR30006:SF2">
    <property type="entry name" value="ABC TRANSPORTER SUBSTRATE-BINDING PROTEIN"/>
    <property type="match status" value="1"/>
</dbReference>
<evidence type="ECO:0000313" key="3">
    <source>
        <dbReference type="EMBL" id="NKZ18464.1"/>
    </source>
</evidence>
<evidence type="ECO:0000256" key="2">
    <source>
        <dbReference type="SAM" id="SignalP"/>
    </source>
</evidence>
<accession>A0A846ZEG5</accession>
<dbReference type="EMBL" id="JAAXPO010000004">
    <property type="protein sequence ID" value="NKZ18464.1"/>
    <property type="molecule type" value="Genomic_DNA"/>
</dbReference>
<keyword evidence="1 2" id="KW-0732">Signal</keyword>
<dbReference type="GO" id="GO:0030975">
    <property type="term" value="F:thiamine binding"/>
    <property type="evidence" value="ECO:0007669"/>
    <property type="project" value="TreeGrafter"/>
</dbReference>
<dbReference type="Pfam" id="PF13343">
    <property type="entry name" value="SBP_bac_6"/>
    <property type="match status" value="1"/>
</dbReference>
<sequence length="350" mass="38025">MNTKTWLGAVAAVVVVGGGAVAVTAVNGSQSKDKSIVVYSNSFSNGRGEWIQQQAAKAGFKIKEVQLGSGDLVNRVVAEKNKPVADVIYGSNQFGFDELANQKLLKPYTASWAKEVPTSQITGKGYYYPTDQEKIVLVAKPNVAKSALPTSWQALTTPAFAGQYTVPGKGTLGSGTNLIVIAQILSPYRDDHGDLGVSEAGWTALANYFKNGVQLKPNELFAQPVNDDRAKIGYTFSSDLANIPNTFKWQPQVITPTDGVPVATEQIGLVNKSGNTKTAEAFANWFGSAKVQAAWAKKFHINTLNQQAQTSVPAFQKQLAQQVKIHNIDVNWYNKYIDQWVEKINLNDLK</sequence>
<name>A0A846ZEG5_9LACO</name>
<gene>
    <name evidence="3" type="ORF">HF966_04665</name>
</gene>
<feature type="signal peptide" evidence="2">
    <location>
        <begin position="1"/>
        <end position="22"/>
    </location>
</feature>
<comment type="caution">
    <text evidence="3">The sequence shown here is derived from an EMBL/GenBank/DDBJ whole genome shotgun (WGS) entry which is preliminary data.</text>
</comment>
<evidence type="ECO:0000313" key="4">
    <source>
        <dbReference type="Proteomes" id="UP000590460"/>
    </source>
</evidence>
<dbReference type="GO" id="GO:0030976">
    <property type="term" value="F:thiamine pyrophosphate binding"/>
    <property type="evidence" value="ECO:0007669"/>
    <property type="project" value="TreeGrafter"/>
</dbReference>
<dbReference type="SUPFAM" id="SSF53850">
    <property type="entry name" value="Periplasmic binding protein-like II"/>
    <property type="match status" value="1"/>
</dbReference>
<dbReference type="AlphaFoldDB" id="A0A846ZEG5"/>
<feature type="chain" id="PRO_5038690934" evidence="2">
    <location>
        <begin position="23"/>
        <end position="350"/>
    </location>
</feature>
<dbReference type="PANTHER" id="PTHR30006">
    <property type="entry name" value="THIAMINE-BINDING PERIPLASMIC PROTEIN-RELATED"/>
    <property type="match status" value="1"/>
</dbReference>
<proteinExistence type="predicted"/>
<dbReference type="GO" id="GO:0015888">
    <property type="term" value="P:thiamine transport"/>
    <property type="evidence" value="ECO:0007669"/>
    <property type="project" value="TreeGrafter"/>
</dbReference>
<dbReference type="Proteomes" id="UP000590460">
    <property type="component" value="Unassembled WGS sequence"/>
</dbReference>
<dbReference type="Gene3D" id="3.40.190.10">
    <property type="entry name" value="Periplasmic binding protein-like II"/>
    <property type="match status" value="2"/>
</dbReference>
<reference evidence="3 4" key="1">
    <citation type="submission" date="2020-04" db="EMBL/GenBank/DDBJ databases">
        <title>MicrobeNet Type strains.</title>
        <authorList>
            <person name="Nicholson A.C."/>
        </authorList>
    </citation>
    <scope>NUCLEOTIDE SEQUENCE [LARGE SCALE GENOMIC DNA]</scope>
    <source>
        <strain evidence="3 4">CCUG 54536</strain>
    </source>
</reference>